<dbReference type="Gene3D" id="1.10.10.60">
    <property type="entry name" value="Homeodomain-like"/>
    <property type="match status" value="2"/>
</dbReference>
<organism evidence="6 7">
    <name type="scientific">Metabacillus rhizolycopersici</name>
    <dbReference type="NCBI Taxonomy" id="2875709"/>
    <lineage>
        <taxon>Bacteria</taxon>
        <taxon>Bacillati</taxon>
        <taxon>Bacillota</taxon>
        <taxon>Bacilli</taxon>
        <taxon>Bacillales</taxon>
        <taxon>Bacillaceae</taxon>
        <taxon>Metabacillus</taxon>
    </lineage>
</organism>
<keyword evidence="2" id="KW-0238">DNA-binding</keyword>
<gene>
    <name evidence="6" type="ORF">K9V48_01750</name>
</gene>
<dbReference type="InterPro" id="IPR009057">
    <property type="entry name" value="Homeodomain-like_sf"/>
</dbReference>
<keyword evidence="7" id="KW-1185">Reference proteome</keyword>
<dbReference type="SUPFAM" id="SSF46689">
    <property type="entry name" value="Homeodomain-like"/>
    <property type="match status" value="2"/>
</dbReference>
<name>A0ABS7UL19_9BACI</name>
<keyword evidence="3" id="KW-0010">Activator</keyword>
<evidence type="ECO:0000256" key="2">
    <source>
        <dbReference type="ARBA" id="ARBA00023125"/>
    </source>
</evidence>
<dbReference type="InterPro" id="IPR018062">
    <property type="entry name" value="HTH_AraC-typ_CS"/>
</dbReference>
<evidence type="ECO:0000313" key="6">
    <source>
        <dbReference type="EMBL" id="MBZ5749008.1"/>
    </source>
</evidence>
<evidence type="ECO:0000256" key="4">
    <source>
        <dbReference type="ARBA" id="ARBA00023163"/>
    </source>
</evidence>
<accession>A0ABS7UL19</accession>
<dbReference type="SUPFAM" id="SSF51215">
    <property type="entry name" value="Regulatory protein AraC"/>
    <property type="match status" value="1"/>
</dbReference>
<dbReference type="InterPro" id="IPR050204">
    <property type="entry name" value="AraC_XylS_family_regulators"/>
</dbReference>
<evidence type="ECO:0000313" key="7">
    <source>
        <dbReference type="Proteomes" id="UP001165287"/>
    </source>
</evidence>
<comment type="caution">
    <text evidence="6">The sequence shown here is derived from an EMBL/GenBank/DDBJ whole genome shotgun (WGS) entry which is preliminary data.</text>
</comment>
<dbReference type="EMBL" id="JAIQUM010000002">
    <property type="protein sequence ID" value="MBZ5749008.1"/>
    <property type="molecule type" value="Genomic_DNA"/>
</dbReference>
<dbReference type="PANTHER" id="PTHR46796">
    <property type="entry name" value="HTH-TYPE TRANSCRIPTIONAL ACTIVATOR RHAS-RELATED"/>
    <property type="match status" value="1"/>
</dbReference>
<dbReference type="RefSeq" id="WP_224136385.1">
    <property type="nucleotide sequence ID" value="NZ_JAIQUM010000002.1"/>
</dbReference>
<reference evidence="6" key="1">
    <citation type="submission" date="2024-05" db="EMBL/GenBank/DDBJ databases">
        <title>Metabacillus sp. nov., isolated from the rhizosphere soil of tomato plants.</title>
        <authorList>
            <person name="Ma R."/>
        </authorList>
    </citation>
    <scope>NUCLEOTIDE SEQUENCE</scope>
    <source>
        <strain evidence="6">DBTR6</strain>
    </source>
</reference>
<dbReference type="Proteomes" id="UP001165287">
    <property type="component" value="Unassembled WGS sequence"/>
</dbReference>
<keyword evidence="4" id="KW-0804">Transcription</keyword>
<dbReference type="PROSITE" id="PS00041">
    <property type="entry name" value="HTH_ARAC_FAMILY_1"/>
    <property type="match status" value="1"/>
</dbReference>
<evidence type="ECO:0000259" key="5">
    <source>
        <dbReference type="PROSITE" id="PS01124"/>
    </source>
</evidence>
<sequence>MNYYIPKVEPGIISKNGLYFYEPTQLAKEVFYYVLWGGEYVVNAPYSIRRDYMNSFIFFLIKKGSLHFHYQNQSFTASKDEIVLLDCKKENNYYATEETVFQFFHFNGKHIQELYTEIYNSKGSVYSIPAQQNTIPDVLSLIESQQKVDFKISLKIYELLGNILESNSPSFEYRDSAIAKKTPEIEAALSYIQKNFSSKITVEKLSHISNLSTYHFSRLFKKHVGTSPHQYLLNYRLIQAKNLLVDSQLSIEQISIECGFYSTGHFINAFSKSTGMTPGKFRKTCF</sequence>
<dbReference type="PROSITE" id="PS01124">
    <property type="entry name" value="HTH_ARAC_FAMILY_2"/>
    <property type="match status" value="1"/>
</dbReference>
<dbReference type="PRINTS" id="PR00032">
    <property type="entry name" value="HTHARAC"/>
</dbReference>
<feature type="domain" description="HTH araC/xylS-type" evidence="5">
    <location>
        <begin position="186"/>
        <end position="284"/>
    </location>
</feature>
<evidence type="ECO:0000256" key="1">
    <source>
        <dbReference type="ARBA" id="ARBA00023015"/>
    </source>
</evidence>
<evidence type="ECO:0000256" key="3">
    <source>
        <dbReference type="ARBA" id="ARBA00023159"/>
    </source>
</evidence>
<proteinExistence type="predicted"/>
<dbReference type="InterPro" id="IPR018060">
    <property type="entry name" value="HTH_AraC"/>
</dbReference>
<dbReference type="PANTHER" id="PTHR46796:SF6">
    <property type="entry name" value="ARAC SUBFAMILY"/>
    <property type="match status" value="1"/>
</dbReference>
<dbReference type="SMART" id="SM00342">
    <property type="entry name" value="HTH_ARAC"/>
    <property type="match status" value="1"/>
</dbReference>
<keyword evidence="1" id="KW-0805">Transcription regulation</keyword>
<dbReference type="InterPro" id="IPR037923">
    <property type="entry name" value="HTH-like"/>
</dbReference>
<protein>
    <submittedName>
        <fullName evidence="6">AraC family transcriptional regulator</fullName>
    </submittedName>
</protein>
<dbReference type="Pfam" id="PF12833">
    <property type="entry name" value="HTH_18"/>
    <property type="match status" value="1"/>
</dbReference>
<dbReference type="InterPro" id="IPR020449">
    <property type="entry name" value="Tscrpt_reg_AraC-type_HTH"/>
</dbReference>